<dbReference type="PANTHER" id="PTHR10269">
    <property type="entry name" value="GDNF RECEPTOR ALPHA"/>
    <property type="match status" value="1"/>
</dbReference>
<evidence type="ECO:0000256" key="10">
    <source>
        <dbReference type="SAM" id="SignalP"/>
    </source>
</evidence>
<keyword evidence="7" id="KW-0325">Glycoprotein</keyword>
<evidence type="ECO:0000313" key="13">
    <source>
        <dbReference type="Proteomes" id="UP000001645"/>
    </source>
</evidence>
<name>G1NMB3_MELGA</name>
<feature type="region of interest" description="Disordered" evidence="8">
    <location>
        <begin position="439"/>
        <end position="461"/>
    </location>
</feature>
<proteinExistence type="inferred from homology"/>
<evidence type="ECO:0000313" key="12">
    <source>
        <dbReference type="Ensembl" id="ENSMGAP00000014717.3"/>
    </source>
</evidence>
<evidence type="ECO:0000256" key="6">
    <source>
        <dbReference type="ARBA" id="ARBA00023170"/>
    </source>
</evidence>
<dbReference type="GO" id="GO:0009897">
    <property type="term" value="C:external side of plasma membrane"/>
    <property type="evidence" value="ECO:0007669"/>
    <property type="project" value="TreeGrafter"/>
</dbReference>
<sequence>MLQLLFNVFFFPVCTESMEISSRSNAELSFRQHRKPQSQRHPDESEKDCTTAKRFCQEDLYCSSVYRSFQQACRAEAAKCRMGSQECLSAWKELRKTVMGECKCSEPLQRRCLRIWKGIFSNPCLQYFQGNQDSVASENGDEHDDDGDDHDKNQDTDTDNISMETKLQWSLSSLSKQAYTANRSCLDVNMDCVEDEVCNKQLSLYLKVCSVNKKCNMEECQVAMRFFYHNMPFEVAQMMTFCDCVQPDESCHSAKELLHGKPCAITSAPLPSCLSVIHMCEEDEFCRKKYKAFWDKCWRHVTKECYDDEACLETLIKDDMPCSANADCKAAYINNWGTMLRVECTCQNSPPAEQSLCKLFHHMLHSTSCFSQLRQISVRKGFHWLNTEIPGEKLSRTQLHSSSINGETVYIIAYSSCIVLILGIVLLTLLKIRACRTKHQSRSPSPDHSSETFMVHYKSHR</sequence>
<evidence type="ECO:0000256" key="5">
    <source>
        <dbReference type="ARBA" id="ARBA00023136"/>
    </source>
</evidence>
<evidence type="ECO:0000256" key="8">
    <source>
        <dbReference type="SAM" id="MobiDB-lite"/>
    </source>
</evidence>
<reference evidence="12 13" key="1">
    <citation type="journal article" date="2010" name="PLoS Biol.">
        <title>Multi-platform next-generation sequencing of the domestic turkey (Meleagris gallopavo): genome assembly and analysis.</title>
        <authorList>
            <person name="Dalloul R.A."/>
            <person name="Long J.A."/>
            <person name="Zimin A.V."/>
            <person name="Aslam L."/>
            <person name="Beal K."/>
            <person name="Blomberg L.A."/>
            <person name="Bouffard P."/>
            <person name="Burt D.W."/>
            <person name="Crasta O."/>
            <person name="Crooijmans R.P."/>
            <person name="Cooper K."/>
            <person name="Coulombe R.A."/>
            <person name="De S."/>
            <person name="Delany M.E."/>
            <person name="Dodgson J.B."/>
            <person name="Dong J.J."/>
            <person name="Evans C."/>
            <person name="Frederickson K.M."/>
            <person name="Flicek P."/>
            <person name="Florea L."/>
            <person name="Folkerts O."/>
            <person name="Groenen M.A."/>
            <person name="Harkins T.T."/>
            <person name="Herrero J."/>
            <person name="Hoffmann S."/>
            <person name="Megens H.J."/>
            <person name="Jiang A."/>
            <person name="de Jong P."/>
            <person name="Kaiser P."/>
            <person name="Kim H."/>
            <person name="Kim K.W."/>
            <person name="Kim S."/>
            <person name="Langenberger D."/>
            <person name="Lee M.K."/>
            <person name="Lee T."/>
            <person name="Mane S."/>
            <person name="Marcais G."/>
            <person name="Marz M."/>
            <person name="McElroy A.P."/>
            <person name="Modise T."/>
            <person name="Nefedov M."/>
            <person name="Notredame C."/>
            <person name="Paton I.R."/>
            <person name="Payne W.S."/>
            <person name="Pertea G."/>
            <person name="Prickett D."/>
            <person name="Puiu D."/>
            <person name="Qioa D."/>
            <person name="Raineri E."/>
            <person name="Ruffier M."/>
            <person name="Salzberg S.L."/>
            <person name="Schatz M.C."/>
            <person name="Scheuring C."/>
            <person name="Schmidt C.J."/>
            <person name="Schroeder S."/>
            <person name="Searle S.M."/>
            <person name="Smith E.J."/>
            <person name="Smith J."/>
            <person name="Sonstegard T.S."/>
            <person name="Stadler P.F."/>
            <person name="Tafer H."/>
            <person name="Tu Z.J."/>
            <person name="Van Tassell C.P."/>
            <person name="Vilella A.J."/>
            <person name="Williams K.P."/>
            <person name="Yorke J.A."/>
            <person name="Zhang L."/>
            <person name="Zhang H.B."/>
            <person name="Zhang X."/>
            <person name="Zhang Y."/>
            <person name="Reed K.M."/>
        </authorList>
    </citation>
    <scope>NUCLEOTIDE SEQUENCE [LARGE SCALE GENOMIC DNA]</scope>
</reference>
<evidence type="ECO:0000256" key="9">
    <source>
        <dbReference type="SAM" id="Phobius"/>
    </source>
</evidence>
<keyword evidence="9" id="KW-0812">Transmembrane</keyword>
<keyword evidence="13" id="KW-1185">Reference proteome</keyword>
<keyword evidence="5 9" id="KW-0472">Membrane</keyword>
<comment type="similarity">
    <text evidence="2">Belongs to the GDNFR family.</text>
</comment>
<feature type="transmembrane region" description="Helical" evidence="9">
    <location>
        <begin position="409"/>
        <end position="430"/>
    </location>
</feature>
<evidence type="ECO:0000256" key="2">
    <source>
        <dbReference type="ARBA" id="ARBA00005961"/>
    </source>
</evidence>
<dbReference type="Ensembl" id="ENSMGAT00000015655.3">
    <property type="protein sequence ID" value="ENSMGAP00000014717.3"/>
    <property type="gene ID" value="ENSMGAG00000013911.3"/>
</dbReference>
<evidence type="ECO:0000256" key="4">
    <source>
        <dbReference type="ARBA" id="ARBA00022729"/>
    </source>
</evidence>
<feature type="domain" description="GDNF/GAS1" evidence="11">
    <location>
        <begin position="273"/>
        <end position="369"/>
    </location>
</feature>
<dbReference type="InterPro" id="IPR016017">
    <property type="entry name" value="GDNF/GAS1"/>
</dbReference>
<comment type="subcellular location">
    <subcellularLocation>
        <location evidence="1">Cell membrane</location>
    </subcellularLocation>
</comment>
<dbReference type="GO" id="GO:0007399">
    <property type="term" value="P:nervous system development"/>
    <property type="evidence" value="ECO:0007669"/>
    <property type="project" value="TreeGrafter"/>
</dbReference>
<organism evidence="12 13">
    <name type="scientific">Meleagris gallopavo</name>
    <name type="common">Wild turkey</name>
    <dbReference type="NCBI Taxonomy" id="9103"/>
    <lineage>
        <taxon>Eukaryota</taxon>
        <taxon>Metazoa</taxon>
        <taxon>Chordata</taxon>
        <taxon>Craniata</taxon>
        <taxon>Vertebrata</taxon>
        <taxon>Euteleostomi</taxon>
        <taxon>Archelosauria</taxon>
        <taxon>Archosauria</taxon>
        <taxon>Dinosauria</taxon>
        <taxon>Saurischia</taxon>
        <taxon>Theropoda</taxon>
        <taxon>Coelurosauria</taxon>
        <taxon>Aves</taxon>
        <taxon>Neognathae</taxon>
        <taxon>Galloanserae</taxon>
        <taxon>Galliformes</taxon>
        <taxon>Phasianidae</taxon>
        <taxon>Meleagridinae</taxon>
        <taxon>Meleagris</taxon>
    </lineage>
</organism>
<dbReference type="InterPro" id="IPR003438">
    <property type="entry name" value="GDNF_rcpt"/>
</dbReference>
<dbReference type="SMART" id="SM00907">
    <property type="entry name" value="GDNF"/>
    <property type="match status" value="3"/>
</dbReference>
<evidence type="ECO:0000256" key="3">
    <source>
        <dbReference type="ARBA" id="ARBA00022475"/>
    </source>
</evidence>
<feature type="domain" description="GDNF/GAS1" evidence="11">
    <location>
        <begin position="185"/>
        <end position="263"/>
    </location>
</feature>
<dbReference type="PANTHER" id="PTHR10269:SF1">
    <property type="entry name" value="GDNF FAMILY RECEPTOR ALPHA-LIKE"/>
    <property type="match status" value="1"/>
</dbReference>
<keyword evidence="6" id="KW-0675">Receptor</keyword>
<feature type="chain" id="PRO_5033050885" description="GDNF/GAS1 domain-containing protein" evidence="10">
    <location>
        <begin position="18"/>
        <end position="461"/>
    </location>
</feature>
<feature type="domain" description="GDNF/GAS1" evidence="11">
    <location>
        <begin position="49"/>
        <end position="124"/>
    </location>
</feature>
<dbReference type="GO" id="GO:0007169">
    <property type="term" value="P:cell surface receptor protein tyrosine kinase signaling pathway"/>
    <property type="evidence" value="ECO:0007669"/>
    <property type="project" value="UniProtKB-ARBA"/>
</dbReference>
<dbReference type="InterPro" id="IPR037193">
    <property type="entry name" value="GDNF_alpha"/>
</dbReference>
<accession>G1NMB3</accession>
<feature type="region of interest" description="Disordered" evidence="8">
    <location>
        <begin position="135"/>
        <end position="159"/>
    </location>
</feature>
<evidence type="ECO:0000259" key="11">
    <source>
        <dbReference type="SMART" id="SM00907"/>
    </source>
</evidence>
<dbReference type="Proteomes" id="UP000001645">
    <property type="component" value="Chromosome 2"/>
</dbReference>
<feature type="compositionally biased region" description="Acidic residues" evidence="8">
    <location>
        <begin position="139"/>
        <end position="148"/>
    </location>
</feature>
<dbReference type="GO" id="GO:0043235">
    <property type="term" value="C:receptor complex"/>
    <property type="evidence" value="ECO:0007669"/>
    <property type="project" value="TreeGrafter"/>
</dbReference>
<dbReference type="Pfam" id="PF02351">
    <property type="entry name" value="GDNF"/>
    <property type="match status" value="3"/>
</dbReference>
<dbReference type="GO" id="GO:0038023">
    <property type="term" value="F:signaling receptor activity"/>
    <property type="evidence" value="ECO:0007669"/>
    <property type="project" value="InterPro"/>
</dbReference>
<reference evidence="12" key="2">
    <citation type="submission" date="2025-08" db="UniProtKB">
        <authorList>
            <consortium name="Ensembl"/>
        </authorList>
    </citation>
    <scope>IDENTIFICATION</scope>
</reference>
<keyword evidence="3" id="KW-1003">Cell membrane</keyword>
<dbReference type="InParanoid" id="G1NMB3"/>
<feature type="signal peptide" evidence="10">
    <location>
        <begin position="1"/>
        <end position="17"/>
    </location>
</feature>
<dbReference type="GeneTree" id="ENSGT00730000111274"/>
<gene>
    <name evidence="12" type="primary">GFRAL</name>
</gene>
<dbReference type="HOGENOM" id="CLU_058745_0_0_1"/>
<keyword evidence="9" id="KW-1133">Transmembrane helix</keyword>
<dbReference type="SUPFAM" id="SSF110035">
    <property type="entry name" value="GDNF receptor-like"/>
    <property type="match status" value="3"/>
</dbReference>
<reference evidence="12" key="3">
    <citation type="submission" date="2025-09" db="UniProtKB">
        <authorList>
            <consortium name="Ensembl"/>
        </authorList>
    </citation>
    <scope>IDENTIFICATION</scope>
</reference>
<protein>
    <recommendedName>
        <fullName evidence="11">GDNF/GAS1 domain-containing protein</fullName>
    </recommendedName>
</protein>
<keyword evidence="4 10" id="KW-0732">Signal</keyword>
<evidence type="ECO:0000256" key="1">
    <source>
        <dbReference type="ARBA" id="ARBA00004236"/>
    </source>
</evidence>
<evidence type="ECO:0000256" key="7">
    <source>
        <dbReference type="ARBA" id="ARBA00023180"/>
    </source>
</evidence>
<dbReference type="AlphaFoldDB" id="G1NMB3"/>